<dbReference type="SUPFAM" id="SSF52266">
    <property type="entry name" value="SGNH hydrolase"/>
    <property type="match status" value="1"/>
</dbReference>
<dbReference type="InParanoid" id="A0A1Z5KFX9"/>
<evidence type="ECO:0000256" key="1">
    <source>
        <dbReference type="SAM" id="SignalP"/>
    </source>
</evidence>
<protein>
    <recommendedName>
        <fullName evidence="4">SGNH hydrolase-type esterase domain-containing protein</fullName>
    </recommendedName>
</protein>
<dbReference type="PANTHER" id="PTHR34407">
    <property type="entry name" value="EXPRESSED PROTEIN"/>
    <property type="match status" value="1"/>
</dbReference>
<sequence>MSPSLSLCKVAIVALSSFFCLAALLGQQLAFDSKALRVQKPGAQSPTKRYDNLCKILGDQSPASLWAQNLRSILQASQSPLDVDYQLQNPTAQVLKLITPRLPSGFKSTPRDWQALENVIEITNRRLAYLSAKNEGQLIEEARPLKILVMGGSVTKGVNCKTGIKDYHDVECSWAVRLETLLNNLAGDRVVDVHLAAVGGTNSATAQAMLEYDLLPEKMREPDIIINAYATNDMHILTLQEAMSQNISLREKIFGMAQNFTRTALQQCTEEGKAPLLLWLDDYLGNEQREILATSDFIQSLQVLAGYYGFGLMSYADTVRDLVYGSTTERSFSPPGWYKKGPEMKREIHPPYPMHVAVSYIVAYTFLQFASNHCGMESWKVTSWENDLDYYDASIPDFPGTKGSMHTLDSPPLPRPKGLPPALTSNLKLDDVSRLWREAAPIQCEVEKANRVRCPVGWVSGFRPDSKTNNTMSYFAPYIRKPFEWEWRNDKGKFGWLPTLSSGATMAFDFPLEQEIHRIVLFYMKSYGTLWESSKSRLHLYLDDDDMDVPSLELFLHGFHDKETSEVYVKEVQLTRGASRRLQMTVEHAAGKTFKLMGFAICS</sequence>
<comment type="caution">
    <text evidence="2">The sequence shown here is derived from an EMBL/GenBank/DDBJ whole genome shotgun (WGS) entry which is preliminary data.</text>
</comment>
<dbReference type="Proteomes" id="UP000198406">
    <property type="component" value="Unassembled WGS sequence"/>
</dbReference>
<evidence type="ECO:0000313" key="2">
    <source>
        <dbReference type="EMBL" id="GAX25002.1"/>
    </source>
</evidence>
<accession>A0A1Z5KFX9</accession>
<proteinExistence type="predicted"/>
<evidence type="ECO:0008006" key="4">
    <source>
        <dbReference type="Google" id="ProtNLM"/>
    </source>
</evidence>
<dbReference type="EMBL" id="BDSP01000218">
    <property type="protein sequence ID" value="GAX25002.1"/>
    <property type="molecule type" value="Genomic_DNA"/>
</dbReference>
<dbReference type="OrthoDB" id="39700at2759"/>
<dbReference type="Gene3D" id="3.40.50.1110">
    <property type="entry name" value="SGNH hydrolase"/>
    <property type="match status" value="1"/>
</dbReference>
<feature type="chain" id="PRO_5012012365" description="SGNH hydrolase-type esterase domain-containing protein" evidence="1">
    <location>
        <begin position="23"/>
        <end position="603"/>
    </location>
</feature>
<feature type="signal peptide" evidence="1">
    <location>
        <begin position="1"/>
        <end position="22"/>
    </location>
</feature>
<gene>
    <name evidence="2" type="ORF">FisN_2Lh285</name>
</gene>
<dbReference type="InterPro" id="IPR036514">
    <property type="entry name" value="SGNH_hydro_sf"/>
</dbReference>
<evidence type="ECO:0000313" key="3">
    <source>
        <dbReference type="Proteomes" id="UP000198406"/>
    </source>
</evidence>
<keyword evidence="3" id="KW-1185">Reference proteome</keyword>
<name>A0A1Z5KFX9_FISSO</name>
<reference evidence="2 3" key="1">
    <citation type="journal article" date="2015" name="Plant Cell">
        <title>Oil accumulation by the oleaginous diatom Fistulifera solaris as revealed by the genome and transcriptome.</title>
        <authorList>
            <person name="Tanaka T."/>
            <person name="Maeda Y."/>
            <person name="Veluchamy A."/>
            <person name="Tanaka M."/>
            <person name="Abida H."/>
            <person name="Marechal E."/>
            <person name="Bowler C."/>
            <person name="Muto M."/>
            <person name="Sunaga Y."/>
            <person name="Tanaka M."/>
            <person name="Yoshino T."/>
            <person name="Taniguchi T."/>
            <person name="Fukuda Y."/>
            <person name="Nemoto M."/>
            <person name="Matsumoto M."/>
            <person name="Wong P.S."/>
            <person name="Aburatani S."/>
            <person name="Fujibuchi W."/>
        </authorList>
    </citation>
    <scope>NUCLEOTIDE SEQUENCE [LARGE SCALE GENOMIC DNA]</scope>
    <source>
        <strain evidence="2 3">JPCC DA0580</strain>
    </source>
</reference>
<organism evidence="2 3">
    <name type="scientific">Fistulifera solaris</name>
    <name type="common">Oleaginous diatom</name>
    <dbReference type="NCBI Taxonomy" id="1519565"/>
    <lineage>
        <taxon>Eukaryota</taxon>
        <taxon>Sar</taxon>
        <taxon>Stramenopiles</taxon>
        <taxon>Ochrophyta</taxon>
        <taxon>Bacillariophyta</taxon>
        <taxon>Bacillariophyceae</taxon>
        <taxon>Bacillariophycidae</taxon>
        <taxon>Naviculales</taxon>
        <taxon>Naviculaceae</taxon>
        <taxon>Fistulifera</taxon>
    </lineage>
</organism>
<keyword evidence="1" id="KW-0732">Signal</keyword>
<dbReference type="PANTHER" id="PTHR34407:SF1">
    <property type="entry name" value="SGNH HYDROLASE-TYPE ESTERASE DOMAIN-CONTAINING PROTEIN"/>
    <property type="match status" value="1"/>
</dbReference>
<dbReference type="AlphaFoldDB" id="A0A1Z5KFX9"/>